<accession>A0A847RHN2</accession>
<name>A0A847RHN2_9BACT</name>
<evidence type="ECO:0000313" key="3">
    <source>
        <dbReference type="Proteomes" id="UP000570474"/>
    </source>
</evidence>
<proteinExistence type="predicted"/>
<gene>
    <name evidence="2" type="ORF">HGH92_19775</name>
</gene>
<keyword evidence="3" id="KW-1185">Reference proteome</keyword>
<evidence type="ECO:0000313" key="2">
    <source>
        <dbReference type="EMBL" id="NLR66559.1"/>
    </source>
</evidence>
<dbReference type="Proteomes" id="UP000570474">
    <property type="component" value="Unassembled WGS sequence"/>
</dbReference>
<organism evidence="2 3">
    <name type="scientific">Chitinophaga varians</name>
    <dbReference type="NCBI Taxonomy" id="2202339"/>
    <lineage>
        <taxon>Bacteria</taxon>
        <taxon>Pseudomonadati</taxon>
        <taxon>Bacteroidota</taxon>
        <taxon>Chitinophagia</taxon>
        <taxon>Chitinophagales</taxon>
        <taxon>Chitinophagaceae</taxon>
        <taxon>Chitinophaga</taxon>
    </lineage>
</organism>
<reference evidence="2 3" key="1">
    <citation type="submission" date="2020-04" db="EMBL/GenBank/DDBJ databases">
        <authorList>
            <person name="Yin C."/>
        </authorList>
    </citation>
    <scope>NUCLEOTIDE SEQUENCE [LARGE SCALE GENOMIC DNA]</scope>
    <source>
        <strain evidence="2 3">Ae27</strain>
    </source>
</reference>
<feature type="domain" description="Secretion system C-terminal sorting" evidence="1">
    <location>
        <begin position="424"/>
        <end position="494"/>
    </location>
</feature>
<dbReference type="EMBL" id="JABAIA010000002">
    <property type="protein sequence ID" value="NLR66559.1"/>
    <property type="molecule type" value="Genomic_DNA"/>
</dbReference>
<dbReference type="Pfam" id="PF18962">
    <property type="entry name" value="Por_Secre_tail"/>
    <property type="match status" value="1"/>
</dbReference>
<protein>
    <submittedName>
        <fullName evidence="2">T9SS type A sorting domain-containing protein</fullName>
    </submittedName>
</protein>
<dbReference type="RefSeq" id="WP_168872476.1">
    <property type="nucleotide sequence ID" value="NZ_JABAIA010000002.1"/>
</dbReference>
<evidence type="ECO:0000259" key="1">
    <source>
        <dbReference type="Pfam" id="PF18962"/>
    </source>
</evidence>
<dbReference type="NCBIfam" id="TIGR04183">
    <property type="entry name" value="Por_Secre_tail"/>
    <property type="match status" value="1"/>
</dbReference>
<comment type="caution">
    <text evidence="2">The sequence shown here is derived from an EMBL/GenBank/DDBJ whole genome shotgun (WGS) entry which is preliminary data.</text>
</comment>
<dbReference type="InterPro" id="IPR026444">
    <property type="entry name" value="Secre_tail"/>
</dbReference>
<dbReference type="AlphaFoldDB" id="A0A847RHN2"/>
<sequence length="497" mass="55698">MENYPLPRCSRLPALIFCQLLFICCFAWSDVRSQPTIPVYREFAVSETNQVSGICLGCVIENPQGAVGNNTQDYSTFKMGLAVLGSLQQTLIFQHRTIDRFTKLTVKIGTGHTRLSVRLLGQLYIETLSGDTSNNDLRPVDAQMLKIWEDSTQGELEFITSKPYDRVRITLNGGLVDINDELRIYYTDQTYGDFSLCDVPHFAGEILYYSFDGNTNELISGQDLTSTLVPVYKDHMVCGRQALSFLPCLENTLSRTQNTWSLGDTATVGFWARIDSQAYCTVPPRLHIEIPPLMFTVTADSITACKPGVGCKTAPLTNLGRSNLYVVTTSTTAGNQLRLFINGTEVPVPLEPRQVQPPDGHIKVSLNQVQLDEMIAYKKVQSFRTIRSWYYDNCLRCVTSLMSVDNARLGHPAEMQQEKKNLRLYPNPTTGRISIGEDITVNDLDVSVKNPSGTEVYRTRINVRNIELPSSLPNGVYIITLTTREQAVQTYKIVLSR</sequence>